<dbReference type="InterPro" id="IPR001173">
    <property type="entry name" value="Glyco_trans_2-like"/>
</dbReference>
<dbReference type="SUPFAM" id="SSF53448">
    <property type="entry name" value="Nucleotide-diphospho-sugar transferases"/>
    <property type="match status" value="1"/>
</dbReference>
<feature type="domain" description="Glycosyltransferase 2-like" evidence="1">
    <location>
        <begin position="8"/>
        <end position="135"/>
    </location>
</feature>
<evidence type="ECO:0000313" key="2">
    <source>
        <dbReference type="EMBL" id="MBF0971091.1"/>
    </source>
</evidence>
<dbReference type="AlphaFoldDB" id="A0A929RYK7"/>
<organism evidence="2 3">
    <name type="scientific">Alloprevotella tannerae</name>
    <dbReference type="NCBI Taxonomy" id="76122"/>
    <lineage>
        <taxon>Bacteria</taxon>
        <taxon>Pseudomonadati</taxon>
        <taxon>Bacteroidota</taxon>
        <taxon>Bacteroidia</taxon>
        <taxon>Bacteroidales</taxon>
        <taxon>Prevotellaceae</taxon>
        <taxon>Alloprevotella</taxon>
    </lineage>
</organism>
<dbReference type="Pfam" id="PF00535">
    <property type="entry name" value="Glycos_transf_2"/>
    <property type="match status" value="1"/>
</dbReference>
<sequence>MSQPKLDILMATYNGEAYISQQIYSLQQQTFTDWRLLIHDDGSTDRTIEIIRELAATDQRICVIEDGLCFHSAGRNFMHLLSLSTAPFISFCDEDDIWLQDKLSTQMEAIQTEDNNIPQCVYCNAYVYNVKARRPIGGISILNIVKDLHDVLFANGGIQGCAMIINDKLREKCLQFKGRIAMHDHLITLVNALFGHFTYIPRRLFLYRRYTGAVTGATDRSLLQRITGFLRRRKPILESSHLDSILDVYHFYTEELSPEIKETFDHFLRFLNRSRWTNAIWVFKDRFRLFGKSSLLAVKVLLRPIR</sequence>
<evidence type="ECO:0000259" key="1">
    <source>
        <dbReference type="Pfam" id="PF00535"/>
    </source>
</evidence>
<dbReference type="GO" id="GO:0016758">
    <property type="term" value="F:hexosyltransferase activity"/>
    <property type="evidence" value="ECO:0007669"/>
    <property type="project" value="UniProtKB-ARBA"/>
</dbReference>
<protein>
    <submittedName>
        <fullName evidence="2">Glycosyltransferase</fullName>
    </submittedName>
</protein>
<evidence type="ECO:0000313" key="3">
    <source>
        <dbReference type="Proteomes" id="UP000704068"/>
    </source>
</evidence>
<dbReference type="PANTHER" id="PTHR22916:SF3">
    <property type="entry name" value="UDP-GLCNAC:BETAGAL BETA-1,3-N-ACETYLGLUCOSAMINYLTRANSFERASE-LIKE PROTEIN 1"/>
    <property type="match status" value="1"/>
</dbReference>
<dbReference type="InterPro" id="IPR029044">
    <property type="entry name" value="Nucleotide-diphossugar_trans"/>
</dbReference>
<reference evidence="2" key="1">
    <citation type="submission" date="2020-04" db="EMBL/GenBank/DDBJ databases">
        <title>Deep metagenomics examines the oral microbiome during advanced dental caries in children, revealing novel taxa and co-occurrences with host molecules.</title>
        <authorList>
            <person name="Baker J.L."/>
            <person name="Morton J.T."/>
            <person name="Dinis M."/>
            <person name="Alvarez R."/>
            <person name="Tran N.C."/>
            <person name="Knight R."/>
            <person name="Edlund A."/>
        </authorList>
    </citation>
    <scope>NUCLEOTIDE SEQUENCE</scope>
    <source>
        <strain evidence="2">JCVI_34_bin.1</strain>
    </source>
</reference>
<name>A0A929RYK7_9BACT</name>
<gene>
    <name evidence="2" type="ORF">HXK21_08655</name>
</gene>
<accession>A0A929RYK7</accession>
<comment type="caution">
    <text evidence="2">The sequence shown here is derived from an EMBL/GenBank/DDBJ whole genome shotgun (WGS) entry which is preliminary data.</text>
</comment>
<dbReference type="Gene3D" id="3.90.550.10">
    <property type="entry name" value="Spore Coat Polysaccharide Biosynthesis Protein SpsA, Chain A"/>
    <property type="match status" value="1"/>
</dbReference>
<dbReference type="EMBL" id="JABZGR010000038">
    <property type="protein sequence ID" value="MBF0971091.1"/>
    <property type="molecule type" value="Genomic_DNA"/>
</dbReference>
<dbReference type="PANTHER" id="PTHR22916">
    <property type="entry name" value="GLYCOSYLTRANSFERASE"/>
    <property type="match status" value="1"/>
</dbReference>
<dbReference type="RefSeq" id="WP_296090888.1">
    <property type="nucleotide sequence ID" value="NZ_CAUSTY010000041.1"/>
</dbReference>
<proteinExistence type="predicted"/>
<dbReference type="Proteomes" id="UP000704068">
    <property type="component" value="Unassembled WGS sequence"/>
</dbReference>